<dbReference type="OrthoDB" id="5396681at2759"/>
<keyword evidence="2" id="KW-0812">Transmembrane</keyword>
<organism evidence="3 4">
    <name type="scientific">Septoria linicola</name>
    <dbReference type="NCBI Taxonomy" id="215465"/>
    <lineage>
        <taxon>Eukaryota</taxon>
        <taxon>Fungi</taxon>
        <taxon>Dikarya</taxon>
        <taxon>Ascomycota</taxon>
        <taxon>Pezizomycotina</taxon>
        <taxon>Dothideomycetes</taxon>
        <taxon>Dothideomycetidae</taxon>
        <taxon>Mycosphaerellales</taxon>
        <taxon>Mycosphaerellaceae</taxon>
        <taxon>Septoria</taxon>
    </lineage>
</organism>
<evidence type="ECO:0000256" key="1">
    <source>
        <dbReference type="SAM" id="MobiDB-lite"/>
    </source>
</evidence>
<accession>A0A9Q9EM99</accession>
<keyword evidence="4" id="KW-1185">Reference proteome</keyword>
<evidence type="ECO:0000313" key="3">
    <source>
        <dbReference type="EMBL" id="USW54213.1"/>
    </source>
</evidence>
<evidence type="ECO:0000313" key="4">
    <source>
        <dbReference type="Proteomes" id="UP001056384"/>
    </source>
</evidence>
<feature type="compositionally biased region" description="Polar residues" evidence="1">
    <location>
        <begin position="28"/>
        <end position="39"/>
    </location>
</feature>
<dbReference type="EMBL" id="CP099423">
    <property type="protein sequence ID" value="USW54213.1"/>
    <property type="molecule type" value="Genomic_DNA"/>
</dbReference>
<feature type="region of interest" description="Disordered" evidence="1">
    <location>
        <begin position="1"/>
        <end position="44"/>
    </location>
</feature>
<feature type="compositionally biased region" description="Low complexity" evidence="1">
    <location>
        <begin position="1"/>
        <end position="14"/>
    </location>
</feature>
<dbReference type="Gene3D" id="1.20.58.340">
    <property type="entry name" value="Magnesium transport protein CorA, transmembrane region"/>
    <property type="match status" value="1"/>
</dbReference>
<dbReference type="Proteomes" id="UP001056384">
    <property type="component" value="Chromosome 6"/>
</dbReference>
<keyword evidence="2" id="KW-1133">Transmembrane helix</keyword>
<reference evidence="3" key="1">
    <citation type="submission" date="2022-06" db="EMBL/GenBank/DDBJ databases">
        <title>Complete genome sequences of two strains of the flax pathogen Septoria linicola.</title>
        <authorList>
            <person name="Lapalu N."/>
            <person name="Simon A."/>
            <person name="Demenou B."/>
            <person name="Paumier D."/>
            <person name="Guillot M.-P."/>
            <person name="Gout L."/>
            <person name="Valade R."/>
        </authorList>
    </citation>
    <scope>NUCLEOTIDE SEQUENCE</scope>
    <source>
        <strain evidence="3">SE15195</strain>
    </source>
</reference>
<evidence type="ECO:0000256" key="2">
    <source>
        <dbReference type="SAM" id="Phobius"/>
    </source>
</evidence>
<feature type="transmembrane region" description="Helical" evidence="2">
    <location>
        <begin position="440"/>
        <end position="461"/>
    </location>
</feature>
<keyword evidence="2" id="KW-0472">Membrane</keyword>
<sequence>MSQSPDSTGKSSSSPTAITEKTIPATGRTDSGLSQQTVGGTPRSALTKVKAWEISETSSFAPASFNSGPPKSASDLEDYLSAAYNSTRARESRLFRVEQQHSRDHIDPDAGDLKTLLDRLGAFPALRKVLAAFHRDGSDCYVGKAATHFSPPIEPGDVLELACLLKYVELNDRQTAVIEGSESFLEVQRWSLRQMAYYQSYNPAQGSESTLLVNPSMECWQSVRGRCKDQTQLKLYGNWMRTPLLVFSSLAANWSSYVAALHRAVEEVKNDASFTDPRHQRIDEADTRSLQTCVELMDRLQHATHVLGNNISILETALHQAKKRQAILTNPSKRDHALFESAIEDIKTELHFHRNQINLIIERLDRTSTTISNLIQLRGSYNMERMTARSILEARAVRIIALVTLCFIPPTFTTGFLDMGSLDISRSESGHLIVDAKPEFLFFLAITLPLVVVVVGAWLVYDWHSMRKARREDHIELL</sequence>
<protein>
    <submittedName>
        <fullName evidence="3">Mg2+ transporter protein, CorA-like/Zinc transport protein ZntB</fullName>
    </submittedName>
</protein>
<dbReference type="AlphaFoldDB" id="A0A9Q9EM99"/>
<name>A0A9Q9EM99_9PEZI</name>
<feature type="transmembrane region" description="Helical" evidence="2">
    <location>
        <begin position="399"/>
        <end position="420"/>
    </location>
</feature>
<gene>
    <name evidence="3" type="ORF">Slin15195_G075320</name>
</gene>
<proteinExistence type="predicted"/>